<proteinExistence type="predicted"/>
<comment type="caution">
    <text evidence="1">The sequence shown here is derived from an EMBL/GenBank/DDBJ whole genome shotgun (WGS) entry which is preliminary data.</text>
</comment>
<accession>A0A094WDW2</accession>
<organism evidence="1 2">
    <name type="scientific">Leptospirillum ferriphilum</name>
    <dbReference type="NCBI Taxonomy" id="178606"/>
    <lineage>
        <taxon>Bacteria</taxon>
        <taxon>Pseudomonadati</taxon>
        <taxon>Nitrospirota</taxon>
        <taxon>Nitrospiria</taxon>
        <taxon>Nitrospirales</taxon>
        <taxon>Nitrospiraceae</taxon>
        <taxon>Leptospirillum</taxon>
    </lineage>
</organism>
<evidence type="ECO:0000313" key="1">
    <source>
        <dbReference type="EMBL" id="KGA93827.1"/>
    </source>
</evidence>
<dbReference type="AlphaFoldDB" id="A0A094WDW2"/>
<reference evidence="1 2" key="1">
    <citation type="submission" date="2014-06" db="EMBL/GenBank/DDBJ databases">
        <title>Draft genome sequence of iron oxidizing acidophile Leptospirillum ferriphilum DSM14647.</title>
        <authorList>
            <person name="Cardenas J.P."/>
            <person name="Lazcano M."/>
            <person name="Ossandon F.J."/>
            <person name="Corbett M."/>
            <person name="Holmes D.S."/>
            <person name="Watkin E."/>
        </authorList>
    </citation>
    <scope>NUCLEOTIDE SEQUENCE [LARGE SCALE GENOMIC DNA]</scope>
    <source>
        <strain evidence="1 2">DSM 14647</strain>
    </source>
</reference>
<protein>
    <submittedName>
        <fullName evidence="1">Uncharacterized protein</fullName>
    </submittedName>
</protein>
<evidence type="ECO:0000313" key="2">
    <source>
        <dbReference type="Proteomes" id="UP000029452"/>
    </source>
</evidence>
<dbReference type="EMBL" id="JPGK01000005">
    <property type="protein sequence ID" value="KGA93827.1"/>
    <property type="molecule type" value="Genomic_DNA"/>
</dbReference>
<sequence length="52" mass="5636">MGLFAEPVPAADPLEIFQGNPASGALGTRNEIFGNAVIYILHKARFFSRPSF</sequence>
<gene>
    <name evidence="1" type="ORF">LptCag_1537</name>
</gene>
<dbReference type="Proteomes" id="UP000029452">
    <property type="component" value="Unassembled WGS sequence"/>
</dbReference>
<name>A0A094WDW2_9BACT</name>
<dbReference type="PATRIC" id="fig|178606.4.peg.1542"/>